<dbReference type="Proteomes" id="UP001341840">
    <property type="component" value="Unassembled WGS sequence"/>
</dbReference>
<keyword evidence="2" id="KW-1185">Reference proteome</keyword>
<gene>
    <name evidence="1" type="ORF">PIB30_063563</name>
</gene>
<evidence type="ECO:0008006" key="3">
    <source>
        <dbReference type="Google" id="ProtNLM"/>
    </source>
</evidence>
<organism evidence="1 2">
    <name type="scientific">Stylosanthes scabra</name>
    <dbReference type="NCBI Taxonomy" id="79078"/>
    <lineage>
        <taxon>Eukaryota</taxon>
        <taxon>Viridiplantae</taxon>
        <taxon>Streptophyta</taxon>
        <taxon>Embryophyta</taxon>
        <taxon>Tracheophyta</taxon>
        <taxon>Spermatophyta</taxon>
        <taxon>Magnoliopsida</taxon>
        <taxon>eudicotyledons</taxon>
        <taxon>Gunneridae</taxon>
        <taxon>Pentapetalae</taxon>
        <taxon>rosids</taxon>
        <taxon>fabids</taxon>
        <taxon>Fabales</taxon>
        <taxon>Fabaceae</taxon>
        <taxon>Papilionoideae</taxon>
        <taxon>50 kb inversion clade</taxon>
        <taxon>dalbergioids sensu lato</taxon>
        <taxon>Dalbergieae</taxon>
        <taxon>Pterocarpus clade</taxon>
        <taxon>Stylosanthes</taxon>
    </lineage>
</organism>
<accession>A0ABU6VPP7</accession>
<protein>
    <recommendedName>
        <fullName evidence="3">RNase H type-1 domain-containing protein</fullName>
    </recommendedName>
</protein>
<evidence type="ECO:0000313" key="2">
    <source>
        <dbReference type="Proteomes" id="UP001341840"/>
    </source>
</evidence>
<name>A0ABU6VPP7_9FABA</name>
<reference evidence="1 2" key="1">
    <citation type="journal article" date="2023" name="Plants (Basel)">
        <title>Bridging the Gap: Combining Genomics and Transcriptomics Approaches to Understand Stylosanthes scabra, an Orphan Legume from the Brazilian Caatinga.</title>
        <authorList>
            <person name="Ferreira-Neto J.R.C."/>
            <person name="da Silva M.D."/>
            <person name="Binneck E."/>
            <person name="de Melo N.F."/>
            <person name="da Silva R.H."/>
            <person name="de Melo A.L.T.M."/>
            <person name="Pandolfi V."/>
            <person name="Bustamante F.O."/>
            <person name="Brasileiro-Vidal A.C."/>
            <person name="Benko-Iseppon A.M."/>
        </authorList>
    </citation>
    <scope>NUCLEOTIDE SEQUENCE [LARGE SCALE GENOMIC DNA]</scope>
    <source>
        <tissue evidence="1">Leaves</tissue>
    </source>
</reference>
<comment type="caution">
    <text evidence="1">The sequence shown here is derived from an EMBL/GenBank/DDBJ whole genome shotgun (WGS) entry which is preliminary data.</text>
</comment>
<dbReference type="EMBL" id="JASCZI010151641">
    <property type="protein sequence ID" value="MED6173853.1"/>
    <property type="molecule type" value="Genomic_DNA"/>
</dbReference>
<evidence type="ECO:0000313" key="1">
    <source>
        <dbReference type="EMBL" id="MED6173853.1"/>
    </source>
</evidence>
<proteinExistence type="predicted"/>
<sequence>MTWHSPPIDFIKVNCDGSLMAHGHLAGFGCILRDDCGSYSCLGERFSSAKHAASAQLAYKEWSHPSIDLNSIIQQDRAL</sequence>